<dbReference type="InterPro" id="IPR017894">
    <property type="entry name" value="HTH_IS21_transposase_type"/>
</dbReference>
<dbReference type="InterPro" id="IPR001387">
    <property type="entry name" value="Cro/C1-type_HTH"/>
</dbReference>
<feature type="compositionally biased region" description="Pro residues" evidence="5">
    <location>
        <begin position="174"/>
        <end position="184"/>
    </location>
</feature>
<feature type="compositionally biased region" description="Low complexity" evidence="5">
    <location>
        <begin position="185"/>
        <end position="196"/>
    </location>
</feature>
<evidence type="ECO:0000256" key="4">
    <source>
        <dbReference type="ARBA" id="ARBA00023172"/>
    </source>
</evidence>
<sequence>MADRFHLWQNLTRAVERTVMDHRPCLNSLPLVEPEPEPQWETPLPSDSETGAADQEPADPTGRMADRRRAHHALVHQLLEHGMSMREAARHLGWSRNTVRRYAHAKHWQDMAKGRRPRGSKLDPFKPCLAQRWEETGGKVTGKALLAEITEHGYRGGHTLLPQWKGQTLLAPDSAPPPPPPAWSPPSRRCSPSWRAIASPSGSPRP</sequence>
<proteinExistence type="inferred from homology"/>
<evidence type="ECO:0000313" key="8">
    <source>
        <dbReference type="Proteomes" id="UP001596066"/>
    </source>
</evidence>
<evidence type="ECO:0000256" key="1">
    <source>
        <dbReference type="ARBA" id="ARBA00009277"/>
    </source>
</evidence>
<feature type="region of interest" description="Disordered" evidence="5">
    <location>
        <begin position="28"/>
        <end position="65"/>
    </location>
</feature>
<dbReference type="RefSeq" id="WP_346142181.1">
    <property type="nucleotide sequence ID" value="NZ_BAAAUA010000008.1"/>
</dbReference>
<dbReference type="SUPFAM" id="SSF46689">
    <property type="entry name" value="Homeodomain-like"/>
    <property type="match status" value="1"/>
</dbReference>
<evidence type="ECO:0000256" key="2">
    <source>
        <dbReference type="ARBA" id="ARBA00022578"/>
    </source>
</evidence>
<keyword evidence="3" id="KW-0238">DNA-binding</keyword>
<dbReference type="Proteomes" id="UP001596066">
    <property type="component" value="Unassembled WGS sequence"/>
</dbReference>
<evidence type="ECO:0000313" key="7">
    <source>
        <dbReference type="EMBL" id="MFC5645239.1"/>
    </source>
</evidence>
<feature type="domain" description="HTH IS21-type" evidence="6">
    <location>
        <begin position="70"/>
        <end position="133"/>
    </location>
</feature>
<keyword evidence="2" id="KW-0815">Transposition</keyword>
<comment type="caution">
    <text evidence="7">The sequence shown here is derived from an EMBL/GenBank/DDBJ whole genome shotgun (WGS) entry which is preliminary data.</text>
</comment>
<dbReference type="EMBL" id="JBHSOC010000065">
    <property type="protein sequence ID" value="MFC5645239.1"/>
    <property type="molecule type" value="Genomic_DNA"/>
</dbReference>
<name>A0ABW0VJT3_9ACTN</name>
<dbReference type="PROSITE" id="PS50531">
    <property type="entry name" value="HTH_IS21"/>
    <property type="match status" value="1"/>
</dbReference>
<evidence type="ECO:0000256" key="5">
    <source>
        <dbReference type="SAM" id="MobiDB-lite"/>
    </source>
</evidence>
<dbReference type="Pfam" id="PF13384">
    <property type="entry name" value="HTH_23"/>
    <property type="match status" value="1"/>
</dbReference>
<evidence type="ECO:0000256" key="3">
    <source>
        <dbReference type="ARBA" id="ARBA00023125"/>
    </source>
</evidence>
<keyword evidence="8" id="KW-1185">Reference proteome</keyword>
<comment type="similarity">
    <text evidence="1">Belongs to the transposase IS21/IS408/IS1162 family.</text>
</comment>
<dbReference type="PANTHER" id="PTHR35004:SF6">
    <property type="entry name" value="TRANSPOSASE"/>
    <property type="match status" value="1"/>
</dbReference>
<evidence type="ECO:0000259" key="6">
    <source>
        <dbReference type="PROSITE" id="PS50531"/>
    </source>
</evidence>
<dbReference type="InterPro" id="IPR009057">
    <property type="entry name" value="Homeodomain-like_sf"/>
</dbReference>
<accession>A0ABW0VJT3</accession>
<dbReference type="PANTHER" id="PTHR35004">
    <property type="entry name" value="TRANSPOSASE RV3428C-RELATED"/>
    <property type="match status" value="1"/>
</dbReference>
<organism evidence="7 8">
    <name type="scientific">Kitasatospora cinereorecta</name>
    <dbReference type="NCBI Taxonomy" id="285560"/>
    <lineage>
        <taxon>Bacteria</taxon>
        <taxon>Bacillati</taxon>
        <taxon>Actinomycetota</taxon>
        <taxon>Actinomycetes</taxon>
        <taxon>Kitasatosporales</taxon>
        <taxon>Streptomycetaceae</taxon>
        <taxon>Kitasatospora</taxon>
    </lineage>
</organism>
<dbReference type="CDD" id="cd00093">
    <property type="entry name" value="HTH_XRE"/>
    <property type="match status" value="1"/>
</dbReference>
<reference evidence="8" key="1">
    <citation type="journal article" date="2019" name="Int. J. Syst. Evol. Microbiol.">
        <title>The Global Catalogue of Microorganisms (GCM) 10K type strain sequencing project: providing services to taxonomists for standard genome sequencing and annotation.</title>
        <authorList>
            <consortium name="The Broad Institute Genomics Platform"/>
            <consortium name="The Broad Institute Genome Sequencing Center for Infectious Disease"/>
            <person name="Wu L."/>
            <person name="Ma J."/>
        </authorList>
    </citation>
    <scope>NUCLEOTIDE SEQUENCE [LARGE SCALE GENOMIC DNA]</scope>
    <source>
        <strain evidence="8">CGMCC 4.1622</strain>
    </source>
</reference>
<gene>
    <name evidence="7" type="ORF">ACFPZF_28300</name>
</gene>
<protein>
    <submittedName>
        <fullName evidence="7">Helix-turn-helix domain-containing protein</fullName>
    </submittedName>
</protein>
<feature type="region of interest" description="Disordered" evidence="5">
    <location>
        <begin position="158"/>
        <end position="206"/>
    </location>
</feature>
<keyword evidence="4" id="KW-0233">DNA recombination</keyword>